<gene>
    <name evidence="1" type="ORF">BaRGS_00025922</name>
</gene>
<comment type="caution">
    <text evidence="1">The sequence shown here is derived from an EMBL/GenBank/DDBJ whole genome shotgun (WGS) entry which is preliminary data.</text>
</comment>
<reference evidence="1 2" key="1">
    <citation type="journal article" date="2023" name="Sci. Data">
        <title>Genome assembly of the Korean intertidal mud-creeper Batillaria attramentaria.</title>
        <authorList>
            <person name="Patra A.K."/>
            <person name="Ho P.T."/>
            <person name="Jun S."/>
            <person name="Lee S.J."/>
            <person name="Kim Y."/>
            <person name="Won Y.J."/>
        </authorList>
    </citation>
    <scope>NUCLEOTIDE SEQUENCE [LARGE SCALE GENOMIC DNA]</scope>
    <source>
        <strain evidence="1">Wonlab-2016</strain>
    </source>
</reference>
<dbReference type="EMBL" id="JACVVK020000237">
    <property type="protein sequence ID" value="KAK7482889.1"/>
    <property type="molecule type" value="Genomic_DNA"/>
</dbReference>
<sequence length="81" mass="8572">MSTRTTKPPSHPYSLRGFRLSGVAQGASHCSATFKVSIPKPDAKACASKDGLAVCTEQISNKTSFASSRSSEDLPQKVNSQ</sequence>
<protein>
    <submittedName>
        <fullName evidence="1">Uncharacterized protein</fullName>
    </submittedName>
</protein>
<organism evidence="1 2">
    <name type="scientific">Batillaria attramentaria</name>
    <dbReference type="NCBI Taxonomy" id="370345"/>
    <lineage>
        <taxon>Eukaryota</taxon>
        <taxon>Metazoa</taxon>
        <taxon>Spiralia</taxon>
        <taxon>Lophotrochozoa</taxon>
        <taxon>Mollusca</taxon>
        <taxon>Gastropoda</taxon>
        <taxon>Caenogastropoda</taxon>
        <taxon>Sorbeoconcha</taxon>
        <taxon>Cerithioidea</taxon>
        <taxon>Batillariidae</taxon>
        <taxon>Batillaria</taxon>
    </lineage>
</organism>
<evidence type="ECO:0000313" key="1">
    <source>
        <dbReference type="EMBL" id="KAK7482889.1"/>
    </source>
</evidence>
<evidence type="ECO:0000313" key="2">
    <source>
        <dbReference type="Proteomes" id="UP001519460"/>
    </source>
</evidence>
<dbReference type="Proteomes" id="UP001519460">
    <property type="component" value="Unassembled WGS sequence"/>
</dbReference>
<accession>A0ABD0K6E5</accession>
<keyword evidence="2" id="KW-1185">Reference proteome</keyword>
<dbReference type="AlphaFoldDB" id="A0ABD0K6E5"/>
<proteinExistence type="predicted"/>
<name>A0ABD0K6E5_9CAEN</name>